<dbReference type="GO" id="GO:0020037">
    <property type="term" value="F:heme binding"/>
    <property type="evidence" value="ECO:0007669"/>
    <property type="project" value="TreeGrafter"/>
</dbReference>
<evidence type="ECO:0000256" key="12">
    <source>
        <dbReference type="ARBA" id="ARBA00038168"/>
    </source>
</evidence>
<evidence type="ECO:0000313" key="15">
    <source>
        <dbReference type="EMBL" id="ODV93022.1"/>
    </source>
</evidence>
<organism evidence="15 16">
    <name type="scientific">Pachysolen tannophilus NRRL Y-2460</name>
    <dbReference type="NCBI Taxonomy" id="669874"/>
    <lineage>
        <taxon>Eukaryota</taxon>
        <taxon>Fungi</taxon>
        <taxon>Dikarya</taxon>
        <taxon>Ascomycota</taxon>
        <taxon>Saccharomycotina</taxon>
        <taxon>Pichiomycetes</taxon>
        <taxon>Pachysolenaceae</taxon>
        <taxon>Pachysolen</taxon>
    </lineage>
</organism>
<reference evidence="16" key="1">
    <citation type="submission" date="2016-05" db="EMBL/GenBank/DDBJ databases">
        <title>Comparative genomics of biotechnologically important yeasts.</title>
        <authorList>
            <consortium name="DOE Joint Genome Institute"/>
            <person name="Riley R."/>
            <person name="Haridas S."/>
            <person name="Wolfe K.H."/>
            <person name="Lopes M.R."/>
            <person name="Hittinger C.T."/>
            <person name="Goker M."/>
            <person name="Salamov A."/>
            <person name="Wisecaver J."/>
            <person name="Long T.M."/>
            <person name="Aerts A.L."/>
            <person name="Barry K."/>
            <person name="Choi C."/>
            <person name="Clum A."/>
            <person name="Coughlan A.Y."/>
            <person name="Deshpande S."/>
            <person name="Douglass A.P."/>
            <person name="Hanson S.J."/>
            <person name="Klenk H.-P."/>
            <person name="Labutti K."/>
            <person name="Lapidus A."/>
            <person name="Lindquist E."/>
            <person name="Lipzen A."/>
            <person name="Meier-Kolthoff J.P."/>
            <person name="Ohm R.A."/>
            <person name="Otillar R.P."/>
            <person name="Pangilinan J."/>
            <person name="Peng Y."/>
            <person name="Rokas A."/>
            <person name="Rosa C.A."/>
            <person name="Scheuner C."/>
            <person name="Sibirny A.A."/>
            <person name="Slot J.C."/>
            <person name="Stielow J.B."/>
            <person name="Sun H."/>
            <person name="Kurtzman C.P."/>
            <person name="Blackwell M."/>
            <person name="Grigoriev I.V."/>
            <person name="Jeffries T.W."/>
        </authorList>
    </citation>
    <scope>NUCLEOTIDE SEQUENCE [LARGE SCALE GENOMIC DNA]</scope>
    <source>
        <strain evidence="16">NRRL Y-2460</strain>
    </source>
</reference>
<dbReference type="AlphaFoldDB" id="A0A1E4TMQ3"/>
<gene>
    <name evidence="15" type="ORF">PACTADRAFT_5442</name>
</gene>
<evidence type="ECO:0000256" key="1">
    <source>
        <dbReference type="ARBA" id="ARBA00004131"/>
    </source>
</evidence>
<dbReference type="STRING" id="669874.A0A1E4TMQ3"/>
<comment type="subcellular location">
    <subcellularLocation>
        <location evidence="1">Endoplasmic reticulum membrane</location>
        <topology evidence="1">Single-pass membrane protein</topology>
        <orientation evidence="1">Cytoplasmic side</orientation>
    </subcellularLocation>
    <subcellularLocation>
        <location evidence="11">Microsome membrane</location>
        <topology evidence="11">Single-pass membrane protein</topology>
        <orientation evidence="11">Cytoplasmic side</orientation>
    </subcellularLocation>
</comment>
<feature type="non-terminal residue" evidence="15">
    <location>
        <position position="88"/>
    </location>
</feature>
<evidence type="ECO:0000259" key="14">
    <source>
        <dbReference type="PROSITE" id="PS50255"/>
    </source>
</evidence>
<keyword evidence="4" id="KW-0812">Transmembrane</keyword>
<protein>
    <recommendedName>
        <fullName evidence="14">Cytochrome b5 heme-binding domain-containing protein</fullName>
    </recommendedName>
</protein>
<evidence type="ECO:0000313" key="16">
    <source>
        <dbReference type="Proteomes" id="UP000094236"/>
    </source>
</evidence>
<dbReference type="PANTHER" id="PTHR19359">
    <property type="entry name" value="CYTOCHROME B5"/>
    <property type="match status" value="1"/>
</dbReference>
<evidence type="ECO:0000256" key="3">
    <source>
        <dbReference type="ARBA" id="ARBA00022617"/>
    </source>
</evidence>
<dbReference type="EMBL" id="KV454100">
    <property type="protein sequence ID" value="ODV93022.1"/>
    <property type="molecule type" value="Genomic_DNA"/>
</dbReference>
<keyword evidence="3" id="KW-0349">Heme</keyword>
<feature type="region of interest" description="Disordered" evidence="13">
    <location>
        <begin position="1"/>
        <end position="49"/>
    </location>
</feature>
<keyword evidence="2" id="KW-0813">Transport</keyword>
<evidence type="ECO:0000256" key="9">
    <source>
        <dbReference type="ARBA" id="ARBA00023004"/>
    </source>
</evidence>
<dbReference type="OrthoDB" id="1925334at2759"/>
<accession>A0A1E4TMQ3</accession>
<dbReference type="InterPro" id="IPR001199">
    <property type="entry name" value="Cyt_B5-like_heme/steroid-bd"/>
</dbReference>
<dbReference type="GO" id="GO:0005789">
    <property type="term" value="C:endoplasmic reticulum membrane"/>
    <property type="evidence" value="ECO:0007669"/>
    <property type="project" value="UniProtKB-SubCell"/>
</dbReference>
<dbReference type="Pfam" id="PF00173">
    <property type="entry name" value="Cyt-b5"/>
    <property type="match status" value="1"/>
</dbReference>
<comment type="similarity">
    <text evidence="12">Belongs to the cytochrome b5 family.</text>
</comment>
<keyword evidence="6" id="KW-0256">Endoplasmic reticulum</keyword>
<feature type="domain" description="Cytochrome b5 heme-binding" evidence="14">
    <location>
        <begin position="52"/>
        <end position="88"/>
    </location>
</feature>
<name>A0A1E4TMQ3_PACTA</name>
<dbReference type="PANTHER" id="PTHR19359:SF150">
    <property type="entry name" value="CYTOCHROME B5"/>
    <property type="match status" value="1"/>
</dbReference>
<keyword evidence="9" id="KW-0408">Iron</keyword>
<sequence>MIRSFIPFSSLNSNSINGSIKKNNIDSTKVGINNDKESSSSCCSSSNNDLQTKKYTLKEVSAHTSTDDLWMIIRHKVYNVTKFVADHP</sequence>
<evidence type="ECO:0000256" key="8">
    <source>
        <dbReference type="ARBA" id="ARBA00022982"/>
    </source>
</evidence>
<keyword evidence="10" id="KW-0472">Membrane</keyword>
<keyword evidence="5" id="KW-0479">Metal-binding</keyword>
<dbReference type="SUPFAM" id="SSF55856">
    <property type="entry name" value="Cytochrome b5-like heme/steroid binding domain"/>
    <property type="match status" value="1"/>
</dbReference>
<evidence type="ECO:0000256" key="10">
    <source>
        <dbReference type="ARBA" id="ARBA00023136"/>
    </source>
</evidence>
<evidence type="ECO:0000256" key="6">
    <source>
        <dbReference type="ARBA" id="ARBA00022824"/>
    </source>
</evidence>
<dbReference type="InterPro" id="IPR036400">
    <property type="entry name" value="Cyt_B5-like_heme/steroid_sf"/>
</dbReference>
<dbReference type="InterPro" id="IPR050668">
    <property type="entry name" value="Cytochrome_b5"/>
</dbReference>
<evidence type="ECO:0000256" key="5">
    <source>
        <dbReference type="ARBA" id="ARBA00022723"/>
    </source>
</evidence>
<proteinExistence type="inferred from homology"/>
<evidence type="ECO:0000256" key="11">
    <source>
        <dbReference type="ARBA" id="ARBA00037877"/>
    </source>
</evidence>
<dbReference type="Gene3D" id="3.10.120.10">
    <property type="entry name" value="Cytochrome b5-like heme/steroid binding domain"/>
    <property type="match status" value="1"/>
</dbReference>
<feature type="compositionally biased region" description="Low complexity" evidence="13">
    <location>
        <begin position="9"/>
        <end position="22"/>
    </location>
</feature>
<dbReference type="GO" id="GO:0046872">
    <property type="term" value="F:metal ion binding"/>
    <property type="evidence" value="ECO:0007669"/>
    <property type="project" value="UniProtKB-KW"/>
</dbReference>
<evidence type="ECO:0000256" key="4">
    <source>
        <dbReference type="ARBA" id="ARBA00022692"/>
    </source>
</evidence>
<evidence type="ECO:0000256" key="7">
    <source>
        <dbReference type="ARBA" id="ARBA00022848"/>
    </source>
</evidence>
<keyword evidence="7" id="KW-0492">Microsome</keyword>
<evidence type="ECO:0000256" key="2">
    <source>
        <dbReference type="ARBA" id="ARBA00022448"/>
    </source>
</evidence>
<keyword evidence="8" id="KW-0249">Electron transport</keyword>
<keyword evidence="16" id="KW-1185">Reference proteome</keyword>
<dbReference type="PROSITE" id="PS50255">
    <property type="entry name" value="CYTOCHROME_B5_2"/>
    <property type="match status" value="1"/>
</dbReference>
<dbReference type="Proteomes" id="UP000094236">
    <property type="component" value="Unassembled WGS sequence"/>
</dbReference>
<evidence type="ECO:0000256" key="13">
    <source>
        <dbReference type="SAM" id="MobiDB-lite"/>
    </source>
</evidence>